<comment type="cofactor">
    <cofactor evidence="1 6">
        <name>pyridoxal 5'-phosphate</name>
        <dbReference type="ChEBI" id="CHEBI:597326"/>
    </cofactor>
</comment>
<dbReference type="InterPro" id="IPR015422">
    <property type="entry name" value="PyrdxlP-dep_Trfase_small"/>
</dbReference>
<evidence type="ECO:0000256" key="1">
    <source>
        <dbReference type="ARBA" id="ARBA00001933"/>
    </source>
</evidence>
<reference evidence="8 9" key="1">
    <citation type="submission" date="2019-08" db="EMBL/GenBank/DDBJ databases">
        <title>In-depth cultivation of the pig gut microbiome towards novel bacterial diversity and tailored functional studies.</title>
        <authorList>
            <person name="Wylensek D."/>
            <person name="Hitch T.C.A."/>
            <person name="Clavel T."/>
        </authorList>
    </citation>
    <scope>NUCLEOTIDE SEQUENCE [LARGE SCALE GENOMIC DNA]</scope>
    <source>
        <strain evidence="8 9">Med78-601-WT-4W-RMD-3</strain>
    </source>
</reference>
<dbReference type="GO" id="GO:0008483">
    <property type="term" value="F:transaminase activity"/>
    <property type="evidence" value="ECO:0007669"/>
    <property type="project" value="UniProtKB-KW"/>
</dbReference>
<dbReference type="FunFam" id="3.40.640.10:FF:000033">
    <property type="entry name" value="Aspartate aminotransferase"/>
    <property type="match status" value="1"/>
</dbReference>
<dbReference type="InterPro" id="IPR015421">
    <property type="entry name" value="PyrdxlP-dep_Trfase_major"/>
</dbReference>
<keyword evidence="4 6" id="KW-0808">Transferase</keyword>
<dbReference type="PANTHER" id="PTHR46383:SF1">
    <property type="entry name" value="ASPARTATE AMINOTRANSFERASE"/>
    <property type="match status" value="1"/>
</dbReference>
<evidence type="ECO:0000313" key="8">
    <source>
        <dbReference type="EMBL" id="MSS42937.1"/>
    </source>
</evidence>
<comment type="caution">
    <text evidence="8">The sequence shown here is derived from an EMBL/GenBank/DDBJ whole genome shotgun (WGS) entry which is preliminary data.</text>
</comment>
<dbReference type="CDD" id="cd00609">
    <property type="entry name" value="AAT_like"/>
    <property type="match status" value="1"/>
</dbReference>
<name>A0A844FFZ6_9FIRM</name>
<dbReference type="Gene3D" id="3.40.640.10">
    <property type="entry name" value="Type I PLP-dependent aspartate aminotransferase-like (Major domain)"/>
    <property type="match status" value="1"/>
</dbReference>
<evidence type="ECO:0000256" key="3">
    <source>
        <dbReference type="ARBA" id="ARBA00022576"/>
    </source>
</evidence>
<keyword evidence="5" id="KW-0663">Pyridoxal phosphate</keyword>
<dbReference type="InterPro" id="IPR050596">
    <property type="entry name" value="AspAT/PAT-like"/>
</dbReference>
<dbReference type="SUPFAM" id="SSF53383">
    <property type="entry name" value="PLP-dependent transferases"/>
    <property type="match status" value="1"/>
</dbReference>
<evidence type="ECO:0000256" key="4">
    <source>
        <dbReference type="ARBA" id="ARBA00022679"/>
    </source>
</evidence>
<dbReference type="GO" id="GO:0006520">
    <property type="term" value="P:amino acid metabolic process"/>
    <property type="evidence" value="ECO:0007669"/>
    <property type="project" value="InterPro"/>
</dbReference>
<dbReference type="Pfam" id="PF00155">
    <property type="entry name" value="Aminotran_1_2"/>
    <property type="match status" value="1"/>
</dbReference>
<dbReference type="RefSeq" id="WP_154483600.1">
    <property type="nucleotide sequence ID" value="NZ_VULR01000004.1"/>
</dbReference>
<dbReference type="InterPro" id="IPR015424">
    <property type="entry name" value="PyrdxlP-dep_Trfase"/>
</dbReference>
<dbReference type="Gene3D" id="3.90.1150.10">
    <property type="entry name" value="Aspartate Aminotransferase, domain 1"/>
    <property type="match status" value="1"/>
</dbReference>
<keyword evidence="3 6" id="KW-0032">Aminotransferase</keyword>
<organism evidence="8 9">
    <name type="scientific">Anaerosalibacter bizertensis</name>
    <dbReference type="NCBI Taxonomy" id="932217"/>
    <lineage>
        <taxon>Bacteria</taxon>
        <taxon>Bacillati</taxon>
        <taxon>Bacillota</taxon>
        <taxon>Tissierellia</taxon>
        <taxon>Tissierellales</taxon>
        <taxon>Sporanaerobacteraceae</taxon>
        <taxon>Anaerosalibacter</taxon>
    </lineage>
</organism>
<evidence type="ECO:0000313" key="9">
    <source>
        <dbReference type="Proteomes" id="UP000462760"/>
    </source>
</evidence>
<dbReference type="InterPro" id="IPR004838">
    <property type="entry name" value="NHTrfase_class1_PyrdxlP-BS"/>
</dbReference>
<evidence type="ECO:0000259" key="7">
    <source>
        <dbReference type="Pfam" id="PF00155"/>
    </source>
</evidence>
<dbReference type="EMBL" id="VULR01000004">
    <property type="protein sequence ID" value="MSS42937.1"/>
    <property type="molecule type" value="Genomic_DNA"/>
</dbReference>
<proteinExistence type="inferred from homology"/>
<dbReference type="Proteomes" id="UP000462760">
    <property type="component" value="Unassembled WGS sequence"/>
</dbReference>
<dbReference type="AlphaFoldDB" id="A0A844FFZ6"/>
<comment type="similarity">
    <text evidence="2 6">Belongs to the class-I pyridoxal-phosphate-dependent aminotransferase family.</text>
</comment>
<protein>
    <recommendedName>
        <fullName evidence="6">Aminotransferase</fullName>
        <ecNumber evidence="6">2.6.1.-</ecNumber>
    </recommendedName>
</protein>
<dbReference type="EC" id="2.6.1.-" evidence="6"/>
<dbReference type="PROSITE" id="PS00105">
    <property type="entry name" value="AA_TRANSFER_CLASS_1"/>
    <property type="match status" value="1"/>
</dbReference>
<dbReference type="OrthoDB" id="9802328at2"/>
<evidence type="ECO:0000256" key="2">
    <source>
        <dbReference type="ARBA" id="ARBA00007441"/>
    </source>
</evidence>
<evidence type="ECO:0000256" key="5">
    <source>
        <dbReference type="ARBA" id="ARBA00022898"/>
    </source>
</evidence>
<feature type="domain" description="Aminotransferase class I/classII large" evidence="7">
    <location>
        <begin position="33"/>
        <end position="391"/>
    </location>
</feature>
<dbReference type="PANTHER" id="PTHR46383">
    <property type="entry name" value="ASPARTATE AMINOTRANSFERASE"/>
    <property type="match status" value="1"/>
</dbReference>
<sequence length="398" mass="44117">MNLKLSEKGLKISPSLTLDITAKAKSMKAKGIDVVSFGAGEPDFNTPDNIVESGINAIKQGLTRYTPASGIIELKEAICQKFEKDNRLSYTPENIIISNGAKHSIYNALMAITNPNDEIIISVPYWVSYPELIKIAGGIPVYIKTKEENDFKYTINDLDNALTNKTKAIILNSPNNPTGTFYNEEELKEIADWAVKNNVLVISDEIYEKLVYDGKEHISIASINDDIKKIAIVINGMSKAYAMTGWRIGYAAADKKIAKIMSNIQSHTTSNPCSISQYASVEGLLGDQSSIVEMKKHFEERRNFMVHTINNINGLSCKKPKGAFYVMVNFTKLKGKKIKNVEINSSLDFANLLLEEGKVAVVPGIAFGDDDYIRLSYATSIENIEKGLSRIKKIVENK</sequence>
<evidence type="ECO:0000256" key="6">
    <source>
        <dbReference type="RuleBase" id="RU000481"/>
    </source>
</evidence>
<gene>
    <name evidence="8" type="ORF">FYJ27_04205</name>
</gene>
<dbReference type="GO" id="GO:0030170">
    <property type="term" value="F:pyridoxal phosphate binding"/>
    <property type="evidence" value="ECO:0007669"/>
    <property type="project" value="InterPro"/>
</dbReference>
<accession>A0A844FFZ6</accession>
<dbReference type="InterPro" id="IPR004839">
    <property type="entry name" value="Aminotransferase_I/II_large"/>
</dbReference>
<dbReference type="PRINTS" id="PR00753">
    <property type="entry name" value="ACCSYNTHASE"/>
</dbReference>